<dbReference type="AlphaFoldDB" id="A0AAD4LEQ2"/>
<proteinExistence type="predicted"/>
<name>A0AAD4LEQ2_9AGAM</name>
<feature type="compositionally biased region" description="Basic and acidic residues" evidence="1">
    <location>
        <begin position="1"/>
        <end position="19"/>
    </location>
</feature>
<gene>
    <name evidence="2" type="ORF">EDB92DRAFT_1817079</name>
</gene>
<dbReference type="EMBL" id="JAKELL010000036">
    <property type="protein sequence ID" value="KAH8989559.1"/>
    <property type="molecule type" value="Genomic_DNA"/>
</dbReference>
<evidence type="ECO:0000313" key="2">
    <source>
        <dbReference type="EMBL" id="KAH8989559.1"/>
    </source>
</evidence>
<reference evidence="2" key="1">
    <citation type="submission" date="2022-01" db="EMBL/GenBank/DDBJ databases">
        <title>Comparative genomics reveals a dynamic genome evolution in the ectomycorrhizal milk-cap (Lactarius) mushrooms.</title>
        <authorList>
            <consortium name="DOE Joint Genome Institute"/>
            <person name="Lebreton A."/>
            <person name="Tang N."/>
            <person name="Kuo A."/>
            <person name="LaButti K."/>
            <person name="Drula E."/>
            <person name="Barry K."/>
            <person name="Clum A."/>
            <person name="Lipzen A."/>
            <person name="Mousain D."/>
            <person name="Ng V."/>
            <person name="Wang R."/>
            <person name="Wang X."/>
            <person name="Dai Y."/>
            <person name="Henrissat B."/>
            <person name="Grigoriev I.V."/>
            <person name="Guerin-Laguette A."/>
            <person name="Yu F."/>
            <person name="Martin F.M."/>
        </authorList>
    </citation>
    <scope>NUCLEOTIDE SEQUENCE</scope>
    <source>
        <strain evidence="2">QP</strain>
    </source>
</reference>
<keyword evidence="3" id="KW-1185">Reference proteome</keyword>
<organism evidence="2 3">
    <name type="scientific">Lactarius akahatsu</name>
    <dbReference type="NCBI Taxonomy" id="416441"/>
    <lineage>
        <taxon>Eukaryota</taxon>
        <taxon>Fungi</taxon>
        <taxon>Dikarya</taxon>
        <taxon>Basidiomycota</taxon>
        <taxon>Agaricomycotina</taxon>
        <taxon>Agaricomycetes</taxon>
        <taxon>Russulales</taxon>
        <taxon>Russulaceae</taxon>
        <taxon>Lactarius</taxon>
    </lineage>
</organism>
<evidence type="ECO:0000313" key="3">
    <source>
        <dbReference type="Proteomes" id="UP001201163"/>
    </source>
</evidence>
<sequence>MWRMEGEKTEVRITNHTEPEAAPSGDGKSGISARNTSAHKVCKDSLCPVMVPTTDNPVWRESHDAKRKTEVARPGDNGGPSTLVLVLVAVCEPRCCKRYLHWHGAERRLRRLAWWKMGSVEVGQESDSLLLVVSRGRAC</sequence>
<evidence type="ECO:0000256" key="1">
    <source>
        <dbReference type="SAM" id="MobiDB-lite"/>
    </source>
</evidence>
<comment type="caution">
    <text evidence="2">The sequence shown here is derived from an EMBL/GenBank/DDBJ whole genome shotgun (WGS) entry which is preliminary data.</text>
</comment>
<accession>A0AAD4LEQ2</accession>
<feature type="region of interest" description="Disordered" evidence="1">
    <location>
        <begin position="1"/>
        <end position="35"/>
    </location>
</feature>
<protein>
    <submittedName>
        <fullName evidence="2">Uncharacterized protein</fullName>
    </submittedName>
</protein>
<feature type="compositionally biased region" description="Basic and acidic residues" evidence="1">
    <location>
        <begin position="58"/>
        <end position="73"/>
    </location>
</feature>
<dbReference type="Proteomes" id="UP001201163">
    <property type="component" value="Unassembled WGS sequence"/>
</dbReference>
<feature type="region of interest" description="Disordered" evidence="1">
    <location>
        <begin position="53"/>
        <end position="78"/>
    </location>
</feature>